<sequence>MAGPAKRLSTWTMTREAITVGFTDGHGFLDRTQGSDFTRFRCAGRSFVSLSHPDYVDHVLYEARSNYVKSIEYEPIRTLAGVNLVTDEGQSWAAHRRALNPVFARRHLGAIADLMIDPIIEAADRVPAGELDLHSAMVQTTLRVVGNTLFGHDFGPWAQLIHDLGMRGHRKGERLLRLGLWGVAPRPVYETVDRLALSGVRLPPPLRDIQEVVLTLDRLANAVIDRRLVHPTDSGDLLDVLLRADGGTWSRRRIRDHVLTFIIAGHETTADAMCWFWYLMARSADARNRMLAEIDDVLCTRRPSAHDLARLPWTTACLQESQRLFAAVWVIARRAVEDDVVGGHHIRRGTTVFIPIHHIHHDPRWWPDPETFDPGRFLQGAANRPRSAYLAFGGGRRVCIGQSFALMEMTLIAAIMSQRFTFDPVRSCPVELQPTLMRRPKNGMRVIAGGR</sequence>
<dbReference type="OrthoDB" id="7376058at2"/>
<evidence type="ECO:0000313" key="10">
    <source>
        <dbReference type="Proteomes" id="UP000192772"/>
    </source>
</evidence>
<reference evidence="9 10" key="1">
    <citation type="submission" date="2017-02" db="EMBL/GenBank/DDBJ databases">
        <title>The new phylogeny of genus Mycobacterium.</title>
        <authorList>
            <person name="Tortoli E."/>
            <person name="Trovato A."/>
            <person name="Cirillo D.M."/>
        </authorList>
    </citation>
    <scope>NUCLEOTIDE SEQUENCE [LARGE SCALE GENOMIC DNA]</scope>
    <source>
        <strain evidence="9 10">FI-09383</strain>
    </source>
</reference>
<evidence type="ECO:0000313" key="9">
    <source>
        <dbReference type="EMBL" id="ORA63225.1"/>
    </source>
</evidence>
<dbReference type="SUPFAM" id="SSF48264">
    <property type="entry name" value="Cytochrome P450"/>
    <property type="match status" value="1"/>
</dbReference>
<keyword evidence="4 8" id="KW-0560">Oxidoreductase</keyword>
<comment type="similarity">
    <text evidence="1 8">Belongs to the cytochrome P450 family.</text>
</comment>
<accession>A0A1X0CSZ5</accession>
<dbReference type="PRINTS" id="PR00385">
    <property type="entry name" value="P450"/>
</dbReference>
<comment type="caution">
    <text evidence="9">The sequence shown here is derived from an EMBL/GenBank/DDBJ whole genome shotgun (WGS) entry which is preliminary data.</text>
</comment>
<dbReference type="InterPro" id="IPR050196">
    <property type="entry name" value="Cytochrome_P450_Monoox"/>
</dbReference>
<dbReference type="GO" id="GO:0005506">
    <property type="term" value="F:iron ion binding"/>
    <property type="evidence" value="ECO:0007669"/>
    <property type="project" value="InterPro"/>
</dbReference>
<keyword evidence="6 8" id="KW-0503">Monooxygenase</keyword>
<name>A0A1X0CSZ5_9MYCO</name>
<evidence type="ECO:0000256" key="6">
    <source>
        <dbReference type="ARBA" id="ARBA00023033"/>
    </source>
</evidence>
<evidence type="ECO:0000256" key="3">
    <source>
        <dbReference type="ARBA" id="ARBA00022723"/>
    </source>
</evidence>
<dbReference type="Proteomes" id="UP000192772">
    <property type="component" value="Unassembled WGS sequence"/>
</dbReference>
<dbReference type="Pfam" id="PF00067">
    <property type="entry name" value="p450"/>
    <property type="match status" value="1"/>
</dbReference>
<keyword evidence="5 7" id="KW-0408">Iron</keyword>
<evidence type="ECO:0000256" key="1">
    <source>
        <dbReference type="ARBA" id="ARBA00010617"/>
    </source>
</evidence>
<gene>
    <name evidence="9" type="ORF">BST23_18870</name>
</gene>
<keyword evidence="2 7" id="KW-0349">Heme</keyword>
<dbReference type="STRING" id="81858.BST23_18870"/>
<dbReference type="GO" id="GO:0020037">
    <property type="term" value="F:heme binding"/>
    <property type="evidence" value="ECO:0007669"/>
    <property type="project" value="InterPro"/>
</dbReference>
<dbReference type="GO" id="GO:0016705">
    <property type="term" value="F:oxidoreductase activity, acting on paired donors, with incorporation or reduction of molecular oxygen"/>
    <property type="evidence" value="ECO:0007669"/>
    <property type="project" value="InterPro"/>
</dbReference>
<evidence type="ECO:0000256" key="8">
    <source>
        <dbReference type="RuleBase" id="RU000461"/>
    </source>
</evidence>
<feature type="binding site" description="axial binding residue" evidence="7">
    <location>
        <position position="399"/>
    </location>
    <ligand>
        <name>heme</name>
        <dbReference type="ChEBI" id="CHEBI:30413"/>
    </ligand>
    <ligandPart>
        <name>Fe</name>
        <dbReference type="ChEBI" id="CHEBI:18248"/>
    </ligandPart>
</feature>
<evidence type="ECO:0000256" key="7">
    <source>
        <dbReference type="PIRSR" id="PIRSR602401-1"/>
    </source>
</evidence>
<dbReference type="InterPro" id="IPR001128">
    <property type="entry name" value="Cyt_P450"/>
</dbReference>
<dbReference type="GO" id="GO:0004497">
    <property type="term" value="F:monooxygenase activity"/>
    <property type="evidence" value="ECO:0007669"/>
    <property type="project" value="UniProtKB-KW"/>
</dbReference>
<comment type="cofactor">
    <cofactor evidence="7">
        <name>heme</name>
        <dbReference type="ChEBI" id="CHEBI:30413"/>
    </cofactor>
</comment>
<dbReference type="PANTHER" id="PTHR24291:SF50">
    <property type="entry name" value="BIFUNCTIONAL ALBAFLAVENONE MONOOXYGENASE_TERPENE SYNTHASE"/>
    <property type="match status" value="1"/>
</dbReference>
<dbReference type="AlphaFoldDB" id="A0A1X0CSZ5"/>
<dbReference type="EMBL" id="MVHP01000024">
    <property type="protein sequence ID" value="ORA63225.1"/>
    <property type="molecule type" value="Genomic_DNA"/>
</dbReference>
<evidence type="ECO:0000256" key="5">
    <source>
        <dbReference type="ARBA" id="ARBA00023004"/>
    </source>
</evidence>
<dbReference type="PANTHER" id="PTHR24291">
    <property type="entry name" value="CYTOCHROME P450 FAMILY 4"/>
    <property type="match status" value="1"/>
</dbReference>
<evidence type="ECO:0000256" key="2">
    <source>
        <dbReference type="ARBA" id="ARBA00022617"/>
    </source>
</evidence>
<dbReference type="InterPro" id="IPR036396">
    <property type="entry name" value="Cyt_P450_sf"/>
</dbReference>
<evidence type="ECO:0000256" key="4">
    <source>
        <dbReference type="ARBA" id="ARBA00023002"/>
    </source>
</evidence>
<proteinExistence type="inferred from homology"/>
<dbReference type="Gene3D" id="1.10.630.10">
    <property type="entry name" value="Cytochrome P450"/>
    <property type="match status" value="1"/>
</dbReference>
<protein>
    <submittedName>
        <fullName evidence="9">Cytochrome P450</fullName>
    </submittedName>
</protein>
<dbReference type="PROSITE" id="PS00086">
    <property type="entry name" value="CYTOCHROME_P450"/>
    <property type="match status" value="1"/>
</dbReference>
<dbReference type="InterPro" id="IPR002401">
    <property type="entry name" value="Cyt_P450_E_grp-I"/>
</dbReference>
<organism evidence="9 10">
    <name type="scientific">Mycolicibacterium elephantis</name>
    <dbReference type="NCBI Taxonomy" id="81858"/>
    <lineage>
        <taxon>Bacteria</taxon>
        <taxon>Bacillati</taxon>
        <taxon>Actinomycetota</taxon>
        <taxon>Actinomycetes</taxon>
        <taxon>Mycobacteriales</taxon>
        <taxon>Mycobacteriaceae</taxon>
        <taxon>Mycolicibacterium</taxon>
    </lineage>
</organism>
<dbReference type="PRINTS" id="PR00463">
    <property type="entry name" value="EP450I"/>
</dbReference>
<dbReference type="RefSeq" id="WP_064918219.1">
    <property type="nucleotide sequence ID" value="NZ_LZHS01000012.1"/>
</dbReference>
<keyword evidence="3 7" id="KW-0479">Metal-binding</keyword>
<dbReference type="InterPro" id="IPR017972">
    <property type="entry name" value="Cyt_P450_CS"/>
</dbReference>